<dbReference type="GO" id="GO:0005829">
    <property type="term" value="C:cytosol"/>
    <property type="evidence" value="ECO:0007669"/>
    <property type="project" value="TreeGrafter"/>
</dbReference>
<comment type="function">
    <text evidence="4">Responsible for synthesis of pseudouridine from uracil-13 in transfer RNAs.</text>
</comment>
<evidence type="ECO:0000313" key="8">
    <source>
        <dbReference type="Proteomes" id="UP000274100"/>
    </source>
</evidence>
<dbReference type="InterPro" id="IPR050170">
    <property type="entry name" value="TruD_pseudoU_synthase"/>
</dbReference>
<reference evidence="7 8" key="1">
    <citation type="submission" date="2018-12" db="EMBL/GenBank/DDBJ databases">
        <authorList>
            <consortium name="Pathogen Informatics"/>
        </authorList>
    </citation>
    <scope>NUCLEOTIDE SEQUENCE [LARGE SCALE GENOMIC DNA]</scope>
    <source>
        <strain evidence="7 8">NCTC10297</strain>
    </source>
</reference>
<dbReference type="InterPro" id="IPR042214">
    <property type="entry name" value="TruD_catalytic"/>
</dbReference>
<dbReference type="GO" id="GO:0003723">
    <property type="term" value="F:RNA binding"/>
    <property type="evidence" value="ECO:0007669"/>
    <property type="project" value="InterPro"/>
</dbReference>
<dbReference type="EMBL" id="LR134343">
    <property type="protein sequence ID" value="VEG13702.1"/>
    <property type="molecule type" value="Genomic_DNA"/>
</dbReference>
<feature type="active site" description="Nucleophile" evidence="4">
    <location>
        <position position="77"/>
    </location>
</feature>
<dbReference type="SUPFAM" id="SSF55120">
    <property type="entry name" value="Pseudouridine synthase"/>
    <property type="match status" value="1"/>
</dbReference>
<dbReference type="InterPro" id="IPR043165">
    <property type="entry name" value="TruD_insert_sf"/>
</dbReference>
<dbReference type="GO" id="GO:0160150">
    <property type="term" value="F:tRNA pseudouridine(13) synthase activity"/>
    <property type="evidence" value="ECO:0007669"/>
    <property type="project" value="UniProtKB-EC"/>
</dbReference>
<dbReference type="AlphaFoldDB" id="A0A448GY66"/>
<dbReference type="InterPro" id="IPR011760">
    <property type="entry name" value="PsdUridine_synth_TruD_insert"/>
</dbReference>
<protein>
    <recommendedName>
        <fullName evidence="4">tRNA pseudouridine synthase D</fullName>
        <ecNumber evidence="4">5.4.99.27</ecNumber>
    </recommendedName>
    <alternativeName>
        <fullName evidence="4">tRNA pseudouridine(13) synthase</fullName>
    </alternativeName>
    <alternativeName>
        <fullName evidence="4">tRNA pseudouridylate synthase D</fullName>
    </alternativeName>
    <alternativeName>
        <fullName evidence="4">tRNA-uridine isomerase D</fullName>
    </alternativeName>
</protein>
<dbReference type="Proteomes" id="UP000274100">
    <property type="component" value="Chromosome"/>
</dbReference>
<dbReference type="OrthoDB" id="1550679at2"/>
<sequence length="382" mass="42975">MMQLPIPYSRPISSAQLKVDAADFIVRELLEIDHSQNGEHYWIYLSKTNLNTAYVAHLLSQWAGVPIRDIGYSGLKDRHAITYQWFSIRLPHKQLPEVSFEQFASTKLHDGESVQIIDDNWHHRKLNRGTHKHNQFSIRLRQLQGDKTAIDEALGKIATCGVPNYFGLQRFGHQGNNLPKTQQFFDKLLSSPHAYRPNKKFAERDGLMISTARSILFNAMLASRVQDGTWNQAIKGDVLNLSGTGSIFEQDDTPSGDIISRIQSADIHPTAPLYGVGTPRHTADAQQKYAAVLGQSELEIYQQGLIKIQAKLSYRPLRMMVRDLTWLIQGDELQLNFILPKGSFATVVLAALVVDLQENAAHEADNKTRSASVPNRVKSCPL</sequence>
<dbReference type="Gene3D" id="3.30.2350.20">
    <property type="entry name" value="TruD, catalytic domain"/>
    <property type="match status" value="1"/>
</dbReference>
<name>A0A448GY66_9GAMM</name>
<dbReference type="Gene3D" id="3.30.2340.10">
    <property type="entry name" value="TruD, insertion domain"/>
    <property type="match status" value="1"/>
</dbReference>
<keyword evidence="2 4" id="KW-0819">tRNA processing</keyword>
<dbReference type="HAMAP" id="MF_01082">
    <property type="entry name" value="TruD"/>
    <property type="match status" value="1"/>
</dbReference>
<organism evidence="7 8">
    <name type="scientific">Moraxella cuniculi</name>
    <dbReference type="NCBI Taxonomy" id="34061"/>
    <lineage>
        <taxon>Bacteria</taxon>
        <taxon>Pseudomonadati</taxon>
        <taxon>Pseudomonadota</taxon>
        <taxon>Gammaproteobacteria</taxon>
        <taxon>Moraxellales</taxon>
        <taxon>Moraxellaceae</taxon>
        <taxon>Moraxella</taxon>
    </lineage>
</organism>
<dbReference type="InterPro" id="IPR020119">
    <property type="entry name" value="PsdUridine_synth_TruD_CS"/>
</dbReference>
<dbReference type="PROSITE" id="PS01268">
    <property type="entry name" value="UPF0024"/>
    <property type="match status" value="1"/>
</dbReference>
<evidence type="ECO:0000256" key="2">
    <source>
        <dbReference type="ARBA" id="ARBA00022694"/>
    </source>
</evidence>
<feature type="region of interest" description="Disordered" evidence="5">
    <location>
        <begin position="363"/>
        <end position="382"/>
    </location>
</feature>
<evidence type="ECO:0000313" key="7">
    <source>
        <dbReference type="EMBL" id="VEG13702.1"/>
    </source>
</evidence>
<dbReference type="GO" id="GO:0031119">
    <property type="term" value="P:tRNA pseudouridine synthesis"/>
    <property type="evidence" value="ECO:0007669"/>
    <property type="project" value="UniProtKB-UniRule"/>
</dbReference>
<feature type="domain" description="TRUD" evidence="6">
    <location>
        <begin position="161"/>
        <end position="320"/>
    </location>
</feature>
<evidence type="ECO:0000256" key="5">
    <source>
        <dbReference type="SAM" id="MobiDB-lite"/>
    </source>
</evidence>
<dbReference type="KEGG" id="mcun:NCTC10297_01670"/>
<dbReference type="PANTHER" id="PTHR47811">
    <property type="entry name" value="TRNA PSEUDOURIDINE SYNTHASE D"/>
    <property type="match status" value="1"/>
</dbReference>
<dbReference type="InterPro" id="IPR001656">
    <property type="entry name" value="PsdUridine_synth_TruD"/>
</dbReference>
<dbReference type="EC" id="5.4.99.27" evidence="4"/>
<dbReference type="PROSITE" id="PS50984">
    <property type="entry name" value="TRUD"/>
    <property type="match status" value="1"/>
</dbReference>
<evidence type="ECO:0000259" key="6">
    <source>
        <dbReference type="PROSITE" id="PS50984"/>
    </source>
</evidence>
<evidence type="ECO:0000256" key="1">
    <source>
        <dbReference type="ARBA" id="ARBA00007953"/>
    </source>
</evidence>
<comment type="similarity">
    <text evidence="1 4">Belongs to the pseudouridine synthase TruD family.</text>
</comment>
<proteinExistence type="inferred from homology"/>
<keyword evidence="3 4" id="KW-0413">Isomerase</keyword>
<gene>
    <name evidence="4 7" type="primary">truD</name>
    <name evidence="7" type="ORF">NCTC10297_01670</name>
</gene>
<dbReference type="RefSeq" id="WP_126331370.1">
    <property type="nucleotide sequence ID" value="NZ_LR134343.1"/>
</dbReference>
<dbReference type="Pfam" id="PF01142">
    <property type="entry name" value="TruD"/>
    <property type="match status" value="2"/>
</dbReference>
<dbReference type="InterPro" id="IPR020103">
    <property type="entry name" value="PsdUridine_synth_cat_dom_sf"/>
</dbReference>
<evidence type="ECO:0000256" key="4">
    <source>
        <dbReference type="HAMAP-Rule" id="MF_01082"/>
    </source>
</evidence>
<comment type="catalytic activity">
    <reaction evidence="4">
        <text>uridine(13) in tRNA = pseudouridine(13) in tRNA</text>
        <dbReference type="Rhea" id="RHEA:42540"/>
        <dbReference type="Rhea" id="RHEA-COMP:10105"/>
        <dbReference type="Rhea" id="RHEA-COMP:10106"/>
        <dbReference type="ChEBI" id="CHEBI:65314"/>
        <dbReference type="ChEBI" id="CHEBI:65315"/>
        <dbReference type="EC" id="5.4.99.27"/>
    </reaction>
</comment>
<accession>A0A448GY66</accession>
<evidence type="ECO:0000256" key="3">
    <source>
        <dbReference type="ARBA" id="ARBA00023235"/>
    </source>
</evidence>
<dbReference type="PANTHER" id="PTHR47811:SF1">
    <property type="entry name" value="TRNA PSEUDOURIDINE SYNTHASE D"/>
    <property type="match status" value="1"/>
</dbReference>